<feature type="compositionally biased region" description="Polar residues" evidence="1">
    <location>
        <begin position="85"/>
        <end position="101"/>
    </location>
</feature>
<proteinExistence type="predicted"/>
<evidence type="ECO:0000259" key="3">
    <source>
        <dbReference type="Pfam" id="PF10671"/>
    </source>
</evidence>
<feature type="region of interest" description="Disordered" evidence="1">
    <location>
        <begin position="55"/>
        <end position="108"/>
    </location>
</feature>
<feature type="region of interest" description="Disordered" evidence="1">
    <location>
        <begin position="229"/>
        <end position="251"/>
    </location>
</feature>
<dbReference type="AlphaFoldDB" id="A0A2T0HN17"/>
<feature type="signal peptide" evidence="2">
    <location>
        <begin position="1"/>
        <end position="22"/>
    </location>
</feature>
<comment type="caution">
    <text evidence="4">The sequence shown here is derived from an EMBL/GenBank/DDBJ whole genome shotgun (WGS) entry which is preliminary data.</text>
</comment>
<name>A0A2T0HN17_PSEFL</name>
<evidence type="ECO:0000313" key="4">
    <source>
        <dbReference type="EMBL" id="PRW84472.1"/>
    </source>
</evidence>
<dbReference type="Pfam" id="PF10671">
    <property type="entry name" value="TcpQ"/>
    <property type="match status" value="1"/>
</dbReference>
<evidence type="ECO:0000313" key="5">
    <source>
        <dbReference type="Proteomes" id="UP000239731"/>
    </source>
</evidence>
<feature type="compositionally biased region" description="Low complexity" evidence="1">
    <location>
        <begin position="59"/>
        <end position="70"/>
    </location>
</feature>
<gene>
    <name evidence="4" type="ORF">C7A10_28980</name>
</gene>
<dbReference type="EMBL" id="PVUH01000030">
    <property type="protein sequence ID" value="PRW84472.1"/>
    <property type="molecule type" value="Genomic_DNA"/>
</dbReference>
<dbReference type="Gene3D" id="3.55.50.70">
    <property type="match status" value="1"/>
</dbReference>
<organism evidence="4 5">
    <name type="scientific">Pseudomonas fluorescens</name>
    <dbReference type="NCBI Taxonomy" id="294"/>
    <lineage>
        <taxon>Bacteria</taxon>
        <taxon>Pseudomonadati</taxon>
        <taxon>Pseudomonadota</taxon>
        <taxon>Gammaproteobacteria</taxon>
        <taxon>Pseudomonadales</taxon>
        <taxon>Pseudomonadaceae</taxon>
        <taxon>Pseudomonas</taxon>
    </lineage>
</organism>
<reference evidence="4 5" key="1">
    <citation type="submission" date="2018-03" db="EMBL/GenBank/DDBJ databases">
        <title>Blue discolouration in mozzarella cheese caused by Pseudomonas fluorescens.</title>
        <authorList>
            <person name="Chiesa F."/>
            <person name="Dalmasso A."/>
            <person name="Lomonaco S."/>
        </authorList>
    </citation>
    <scope>NUCLEOTIDE SEQUENCE [LARGE SCALE GENOMIC DNA]</scope>
    <source>
        <strain evidence="4 5">11293</strain>
    </source>
</reference>
<feature type="compositionally biased region" description="Basic and acidic residues" evidence="1">
    <location>
        <begin position="238"/>
        <end position="251"/>
    </location>
</feature>
<keyword evidence="2" id="KW-0732">Signal</keyword>
<protein>
    <submittedName>
        <fullName evidence="4">Pilus assembly protein PilL</fullName>
    </submittedName>
</protein>
<dbReference type="InterPro" id="IPR018927">
    <property type="entry name" value="Pilus_synth_Q_C"/>
</dbReference>
<sequence>MNCKLLASELLCAALLVGCSTAPKLTLPSGDWEEVSQPGETLFNASNARAVASYAHASGPQVQPAPGQPQKSPVLVDPGVKPTLPGSTPATGAATKQSTGPTPKPASVAPGAVVAVDHVAPNSSVAPTKDFPVASKVPVAAVAVSGPKAVTPPVKIVPPPKPVWTATVGQSLRAVIKSWSDRANYTLDWKADTLDYPIDAPLRFEGSYEDAVAGIFQLYDQADRSFIVDGRPPQHRLTVSEDHDKTKRTPQ</sequence>
<evidence type="ECO:0000256" key="2">
    <source>
        <dbReference type="SAM" id="SignalP"/>
    </source>
</evidence>
<feature type="domain" description="Toxin co-regulated pilus biosynthesis protein Q C-terminal" evidence="3">
    <location>
        <begin position="163"/>
        <end position="240"/>
    </location>
</feature>
<accession>A0A2T0HN17</accession>
<feature type="chain" id="PRO_5015535280" evidence="2">
    <location>
        <begin position="23"/>
        <end position="251"/>
    </location>
</feature>
<dbReference type="Proteomes" id="UP000239731">
    <property type="component" value="Unassembled WGS sequence"/>
</dbReference>
<evidence type="ECO:0000256" key="1">
    <source>
        <dbReference type="SAM" id="MobiDB-lite"/>
    </source>
</evidence>